<dbReference type="PRINTS" id="PR00756">
    <property type="entry name" value="ALADIPTASE"/>
</dbReference>
<dbReference type="PROSITE" id="PS51257">
    <property type="entry name" value="PROKAR_LIPOPROTEIN"/>
    <property type="match status" value="1"/>
</dbReference>
<dbReference type="InterPro" id="IPR042097">
    <property type="entry name" value="Aminopeptidase_N-like_N_sf"/>
</dbReference>
<feature type="chain" id="PRO_5039439341" description="Aminopeptidase N" evidence="14">
    <location>
        <begin position="25"/>
        <end position="482"/>
    </location>
</feature>
<dbReference type="InterPro" id="IPR027268">
    <property type="entry name" value="Peptidase_M4/M1_CTD_sf"/>
</dbReference>
<dbReference type="AlphaFoldDB" id="W7IZY7"/>
<evidence type="ECO:0000256" key="3">
    <source>
        <dbReference type="ARBA" id="ARBA00010136"/>
    </source>
</evidence>
<evidence type="ECO:0000256" key="12">
    <source>
        <dbReference type="ARBA" id="ARBA00031533"/>
    </source>
</evidence>
<evidence type="ECO:0000256" key="1">
    <source>
        <dbReference type="ARBA" id="ARBA00000098"/>
    </source>
</evidence>
<evidence type="ECO:0000256" key="2">
    <source>
        <dbReference type="ARBA" id="ARBA00001947"/>
    </source>
</evidence>
<dbReference type="Pfam" id="PF17900">
    <property type="entry name" value="Peptidase_M1_N"/>
    <property type="match status" value="1"/>
</dbReference>
<evidence type="ECO:0000256" key="10">
    <source>
        <dbReference type="ARBA" id="ARBA00023049"/>
    </source>
</evidence>
<dbReference type="GO" id="GO:0008237">
    <property type="term" value="F:metallopeptidase activity"/>
    <property type="evidence" value="ECO:0007669"/>
    <property type="project" value="UniProtKB-KW"/>
</dbReference>
<comment type="cofactor">
    <cofactor evidence="2">
        <name>Zn(2+)</name>
        <dbReference type="ChEBI" id="CHEBI:29105"/>
    </cofactor>
</comment>
<keyword evidence="18" id="KW-1185">Reference proteome</keyword>
<organism evidence="17 18">
    <name type="scientific">Actinokineospora spheciospongiae</name>
    <dbReference type="NCBI Taxonomy" id="909613"/>
    <lineage>
        <taxon>Bacteria</taxon>
        <taxon>Bacillati</taxon>
        <taxon>Actinomycetota</taxon>
        <taxon>Actinomycetes</taxon>
        <taxon>Pseudonocardiales</taxon>
        <taxon>Pseudonocardiaceae</taxon>
        <taxon>Actinokineospora</taxon>
    </lineage>
</organism>
<sequence length="482" mass="52544">MPRVPAVRLTATLLAAVAFTGCTATPDSTAPPGTTPPAVDGAEGAEGIGDPYYPDDGNGGYDVTDYAVGISYDPAARRLDGDTTVTAEATADLSRFNLDLTGFDVSRVEVDGVRARAERAGDHELVITPATPVVKGAEFKTRVVYSGEPQAEPDGDLGTNGWQVSTSGGAYAAGEPHSASSWYPVNDHPRDKATFSVRARVPDGWSVVSNGREEAPKPEGGWTTFTWVEPNPIAPYVTTVAIDRWTIVRSTLPGGVPLVDAYAPGTEGKRADEERVPEVLAFLADRFGPYPQSGAGGIFLNENIGFSLETQGRPIYAKWADLDTIVHEQAHQWYGDSVSIESWADICLNECFASYAQWLWDESANRVDLDDRFRATVSKTSGNTRYWNRKLYDMGPGNEFTAVYDKGQLAMHALRRQIGEDAFSSLLKRWASTHRDGNASWPQFEDMAVEVSGQADLRPFLTAWFRDAAKPEDRYLFPGTLR</sequence>
<evidence type="ECO:0000256" key="9">
    <source>
        <dbReference type="ARBA" id="ARBA00022833"/>
    </source>
</evidence>
<reference evidence="17 18" key="1">
    <citation type="journal article" date="2014" name="Genome Announc.">
        <title>Draft Genome Sequence of the Antitrypanosomally Active Sponge-Associated Bacterium Actinokineospora sp. Strain EG49.</title>
        <authorList>
            <person name="Harjes J."/>
            <person name="Ryu T."/>
            <person name="Abdelmohsen U.R."/>
            <person name="Moitinho-Silva L."/>
            <person name="Horn H."/>
            <person name="Ravasi T."/>
            <person name="Hentschel U."/>
        </authorList>
    </citation>
    <scope>NUCLEOTIDE SEQUENCE [LARGE SCALE GENOMIC DNA]</scope>
    <source>
        <strain evidence="17 18">EG49</strain>
    </source>
</reference>
<dbReference type="PATRIC" id="fig|909613.9.peg.2513"/>
<dbReference type="eggNOG" id="COG0308">
    <property type="taxonomic scope" value="Bacteria"/>
</dbReference>
<dbReference type="SUPFAM" id="SSF55486">
    <property type="entry name" value="Metalloproteases ('zincins'), catalytic domain"/>
    <property type="match status" value="1"/>
</dbReference>
<dbReference type="OrthoDB" id="100605at2"/>
<dbReference type="InterPro" id="IPR045357">
    <property type="entry name" value="Aminopeptidase_N-like_N"/>
</dbReference>
<dbReference type="GO" id="GO:0006508">
    <property type="term" value="P:proteolysis"/>
    <property type="evidence" value="ECO:0007669"/>
    <property type="project" value="UniProtKB-KW"/>
</dbReference>
<dbReference type="PANTHER" id="PTHR11533:SF297">
    <property type="entry name" value="AMINOPEPTIDASE N"/>
    <property type="match status" value="1"/>
</dbReference>
<keyword evidence="9" id="KW-0862">Zinc</keyword>
<keyword evidence="8" id="KW-0378">Hydrolase</keyword>
<gene>
    <name evidence="17" type="ORF">UO65_2507</name>
</gene>
<dbReference type="STRING" id="909613.UO65_2507"/>
<dbReference type="InterPro" id="IPR014782">
    <property type="entry name" value="Peptidase_M1_dom"/>
</dbReference>
<keyword evidence="7" id="KW-0479">Metal-binding</keyword>
<comment type="catalytic activity">
    <reaction evidence="1">
        <text>Release of an N-terminal amino acid, Xaa-|-Yaa- from a peptide, amide or arylamide. Xaa is preferably Ala, but may be most amino acids including Pro (slow action). When a terminal hydrophobic residue is followed by a prolyl residue, the two may be released as an intact Xaa-Pro dipeptide.</text>
        <dbReference type="EC" id="3.4.11.2"/>
    </reaction>
</comment>
<evidence type="ECO:0000256" key="11">
    <source>
        <dbReference type="ARBA" id="ARBA00029811"/>
    </source>
</evidence>
<dbReference type="Gene3D" id="2.60.40.1730">
    <property type="entry name" value="tricorn interacting facor f3 domain"/>
    <property type="match status" value="1"/>
</dbReference>
<dbReference type="Pfam" id="PF01433">
    <property type="entry name" value="Peptidase_M1"/>
    <property type="match status" value="1"/>
</dbReference>
<dbReference type="CDD" id="cd09603">
    <property type="entry name" value="M1_APN_like"/>
    <property type="match status" value="1"/>
</dbReference>
<keyword evidence="10" id="KW-0482">Metalloprotease</keyword>
<evidence type="ECO:0000256" key="5">
    <source>
        <dbReference type="ARBA" id="ARBA00015611"/>
    </source>
</evidence>
<dbReference type="SUPFAM" id="SSF63737">
    <property type="entry name" value="Leukotriene A4 hydrolase N-terminal domain"/>
    <property type="match status" value="1"/>
</dbReference>
<comment type="caution">
    <text evidence="17">The sequence shown here is derived from an EMBL/GenBank/DDBJ whole genome shotgun (WGS) entry which is preliminary data.</text>
</comment>
<keyword evidence="14" id="KW-0732">Signal</keyword>
<accession>W7IZY7</accession>
<dbReference type="InterPro" id="IPR050344">
    <property type="entry name" value="Peptidase_M1_aminopeptidases"/>
</dbReference>
<evidence type="ECO:0000256" key="14">
    <source>
        <dbReference type="SAM" id="SignalP"/>
    </source>
</evidence>
<evidence type="ECO:0000313" key="17">
    <source>
        <dbReference type="EMBL" id="EWC62141.1"/>
    </source>
</evidence>
<dbReference type="RefSeq" id="WP_035281880.1">
    <property type="nucleotide sequence ID" value="NZ_AYXG01000087.1"/>
</dbReference>
<evidence type="ECO:0000259" key="15">
    <source>
        <dbReference type="Pfam" id="PF01433"/>
    </source>
</evidence>
<dbReference type="Gene3D" id="1.10.390.10">
    <property type="entry name" value="Neutral Protease Domain 2"/>
    <property type="match status" value="1"/>
</dbReference>
<dbReference type="GO" id="GO:0008270">
    <property type="term" value="F:zinc ion binding"/>
    <property type="evidence" value="ECO:0007669"/>
    <property type="project" value="InterPro"/>
</dbReference>
<dbReference type="Proteomes" id="UP000019277">
    <property type="component" value="Unassembled WGS sequence"/>
</dbReference>
<feature type="region of interest" description="Disordered" evidence="13">
    <location>
        <begin position="24"/>
        <end position="56"/>
    </location>
</feature>
<dbReference type="EMBL" id="AYXG01000087">
    <property type="protein sequence ID" value="EWC62141.1"/>
    <property type="molecule type" value="Genomic_DNA"/>
</dbReference>
<dbReference type="EC" id="3.4.11.2" evidence="4"/>
<comment type="similarity">
    <text evidence="3">Belongs to the peptidase M1 family.</text>
</comment>
<feature type="domain" description="Peptidase M1 membrane alanine aminopeptidase" evidence="15">
    <location>
        <begin position="323"/>
        <end position="464"/>
    </location>
</feature>
<proteinExistence type="inferred from homology"/>
<keyword evidence="6" id="KW-0645">Protease</keyword>
<dbReference type="InterPro" id="IPR001930">
    <property type="entry name" value="Peptidase_M1"/>
</dbReference>
<protein>
    <recommendedName>
        <fullName evidence="5">Aminopeptidase N</fullName>
        <ecNumber evidence="4">3.4.11.2</ecNumber>
    </recommendedName>
    <alternativeName>
        <fullName evidence="11">Alanine aminopeptidase</fullName>
    </alternativeName>
    <alternativeName>
        <fullName evidence="12">Lysyl aminopeptidase</fullName>
    </alternativeName>
</protein>
<evidence type="ECO:0000256" key="8">
    <source>
        <dbReference type="ARBA" id="ARBA00022801"/>
    </source>
</evidence>
<evidence type="ECO:0000259" key="16">
    <source>
        <dbReference type="Pfam" id="PF17900"/>
    </source>
</evidence>
<dbReference type="PANTHER" id="PTHR11533">
    <property type="entry name" value="PROTEASE M1 ZINC METALLOPROTEASE"/>
    <property type="match status" value="1"/>
</dbReference>
<feature type="domain" description="Aminopeptidase N-like N-terminal" evidence="16">
    <location>
        <begin position="66"/>
        <end position="236"/>
    </location>
</feature>
<name>W7IZY7_9PSEU</name>
<evidence type="ECO:0000256" key="4">
    <source>
        <dbReference type="ARBA" id="ARBA00012564"/>
    </source>
</evidence>
<feature type="signal peptide" evidence="14">
    <location>
        <begin position="1"/>
        <end position="24"/>
    </location>
</feature>
<evidence type="ECO:0000313" key="18">
    <source>
        <dbReference type="Proteomes" id="UP000019277"/>
    </source>
</evidence>
<evidence type="ECO:0000256" key="13">
    <source>
        <dbReference type="SAM" id="MobiDB-lite"/>
    </source>
</evidence>
<dbReference type="GO" id="GO:0016285">
    <property type="term" value="F:alanyl aminopeptidase activity"/>
    <property type="evidence" value="ECO:0007669"/>
    <property type="project" value="UniProtKB-EC"/>
</dbReference>
<evidence type="ECO:0000256" key="7">
    <source>
        <dbReference type="ARBA" id="ARBA00022723"/>
    </source>
</evidence>
<evidence type="ECO:0000256" key="6">
    <source>
        <dbReference type="ARBA" id="ARBA00022670"/>
    </source>
</evidence>